<evidence type="ECO:0000256" key="2">
    <source>
        <dbReference type="ARBA" id="ARBA00023002"/>
    </source>
</evidence>
<evidence type="ECO:0000313" key="5">
    <source>
        <dbReference type="Proteomes" id="UP000305948"/>
    </source>
</evidence>
<dbReference type="Gene3D" id="3.90.180.10">
    <property type="entry name" value="Medium-chain alcohol dehydrogenases, catalytic domain"/>
    <property type="match status" value="1"/>
</dbReference>
<dbReference type="Gene3D" id="3.40.50.720">
    <property type="entry name" value="NAD(P)-binding Rossmann-like Domain"/>
    <property type="match status" value="1"/>
</dbReference>
<dbReference type="EMBL" id="ML213518">
    <property type="protein sequence ID" value="TFK48727.1"/>
    <property type="molecule type" value="Genomic_DNA"/>
</dbReference>
<dbReference type="PANTHER" id="PTHR48106:SF18">
    <property type="entry name" value="QUINONE OXIDOREDUCTASE PIG3"/>
    <property type="match status" value="1"/>
</dbReference>
<evidence type="ECO:0000256" key="1">
    <source>
        <dbReference type="ARBA" id="ARBA00022857"/>
    </source>
</evidence>
<dbReference type="CDD" id="cd05276">
    <property type="entry name" value="p53_inducible_oxidoreductase"/>
    <property type="match status" value="1"/>
</dbReference>
<dbReference type="SUPFAM" id="SSF51735">
    <property type="entry name" value="NAD(P)-binding Rossmann-fold domains"/>
    <property type="match status" value="1"/>
</dbReference>
<dbReference type="InterPro" id="IPR014189">
    <property type="entry name" value="Quinone_OxRdtase_PIG3"/>
</dbReference>
<dbReference type="GO" id="GO:0016651">
    <property type="term" value="F:oxidoreductase activity, acting on NAD(P)H"/>
    <property type="evidence" value="ECO:0007669"/>
    <property type="project" value="TreeGrafter"/>
</dbReference>
<dbReference type="Pfam" id="PF08240">
    <property type="entry name" value="ADH_N"/>
    <property type="match status" value="1"/>
</dbReference>
<proteinExistence type="predicted"/>
<dbReference type="SMART" id="SM00829">
    <property type="entry name" value="PKS_ER"/>
    <property type="match status" value="1"/>
</dbReference>
<dbReference type="InterPro" id="IPR013149">
    <property type="entry name" value="ADH-like_C"/>
</dbReference>
<sequence length="338" mass="36906">MAQMRAVLIKDEKGPIENLYIGEATKPSPGPGQVLVKIKAFGLNRMDIMQRNGMYPVPPGASKILGAEFSGTISEIGPTVSGWQIGDEVLGLAGGGAYAEYIVVHDRLVIKKPAHLNWVEAASVPENFLTAYQALIVIAEFKAGESVLIHAGASGVGIAAIQMARAYGAKNVIATASTEEKLKWLLSIPNGATHAVNYRTQDFAEEAKKITEGKGVNVVIDFVGQSHWQKNIDSLAVDGRMTMLALLSGAEIPQFNLMPILYKRLRIQGSTLRARSVEYQEDLIQRFKRDLLDKVSGCQGDTAIRTYIHKVYPWTEIQDAHRCMESNTNSGKIICEIP</sequence>
<dbReference type="InterPro" id="IPR013154">
    <property type="entry name" value="ADH-like_N"/>
</dbReference>
<dbReference type="OrthoDB" id="203908at2759"/>
<dbReference type="Pfam" id="PF00107">
    <property type="entry name" value="ADH_zinc_N"/>
    <property type="match status" value="1"/>
</dbReference>
<dbReference type="InterPro" id="IPR036291">
    <property type="entry name" value="NAD(P)-bd_dom_sf"/>
</dbReference>
<dbReference type="InterPro" id="IPR011032">
    <property type="entry name" value="GroES-like_sf"/>
</dbReference>
<dbReference type="NCBIfam" id="TIGR02824">
    <property type="entry name" value="quinone_pig3"/>
    <property type="match status" value="1"/>
</dbReference>
<accession>A0A5C3MUL1</accession>
<evidence type="ECO:0000313" key="4">
    <source>
        <dbReference type="EMBL" id="TFK48727.1"/>
    </source>
</evidence>
<keyword evidence="2" id="KW-0560">Oxidoreductase</keyword>
<dbReference type="SUPFAM" id="SSF50129">
    <property type="entry name" value="GroES-like"/>
    <property type="match status" value="1"/>
</dbReference>
<dbReference type="InterPro" id="IPR020843">
    <property type="entry name" value="ER"/>
</dbReference>
<dbReference type="PANTHER" id="PTHR48106">
    <property type="entry name" value="QUINONE OXIDOREDUCTASE PIG3-RELATED"/>
    <property type="match status" value="1"/>
</dbReference>
<dbReference type="STRING" id="5364.A0A5C3MUL1"/>
<name>A0A5C3MUL1_9AGAM</name>
<feature type="domain" description="Enoyl reductase (ER)" evidence="3">
    <location>
        <begin position="14"/>
        <end position="335"/>
    </location>
</feature>
<protein>
    <submittedName>
        <fullName evidence="4">Quinone oxidoreductase</fullName>
    </submittedName>
</protein>
<reference evidence="4 5" key="1">
    <citation type="journal article" date="2019" name="Nat. Ecol. Evol.">
        <title>Megaphylogeny resolves global patterns of mushroom evolution.</title>
        <authorList>
            <person name="Varga T."/>
            <person name="Krizsan K."/>
            <person name="Foldi C."/>
            <person name="Dima B."/>
            <person name="Sanchez-Garcia M."/>
            <person name="Sanchez-Ramirez S."/>
            <person name="Szollosi G.J."/>
            <person name="Szarkandi J.G."/>
            <person name="Papp V."/>
            <person name="Albert L."/>
            <person name="Andreopoulos W."/>
            <person name="Angelini C."/>
            <person name="Antonin V."/>
            <person name="Barry K.W."/>
            <person name="Bougher N.L."/>
            <person name="Buchanan P."/>
            <person name="Buyck B."/>
            <person name="Bense V."/>
            <person name="Catcheside P."/>
            <person name="Chovatia M."/>
            <person name="Cooper J."/>
            <person name="Damon W."/>
            <person name="Desjardin D."/>
            <person name="Finy P."/>
            <person name="Geml J."/>
            <person name="Haridas S."/>
            <person name="Hughes K."/>
            <person name="Justo A."/>
            <person name="Karasinski D."/>
            <person name="Kautmanova I."/>
            <person name="Kiss B."/>
            <person name="Kocsube S."/>
            <person name="Kotiranta H."/>
            <person name="LaButti K.M."/>
            <person name="Lechner B.E."/>
            <person name="Liimatainen K."/>
            <person name="Lipzen A."/>
            <person name="Lukacs Z."/>
            <person name="Mihaltcheva S."/>
            <person name="Morgado L.N."/>
            <person name="Niskanen T."/>
            <person name="Noordeloos M.E."/>
            <person name="Ohm R.A."/>
            <person name="Ortiz-Santana B."/>
            <person name="Ovrebo C."/>
            <person name="Racz N."/>
            <person name="Riley R."/>
            <person name="Savchenko A."/>
            <person name="Shiryaev A."/>
            <person name="Soop K."/>
            <person name="Spirin V."/>
            <person name="Szebenyi C."/>
            <person name="Tomsovsky M."/>
            <person name="Tulloss R.E."/>
            <person name="Uehling J."/>
            <person name="Grigoriev I.V."/>
            <person name="Vagvolgyi C."/>
            <person name="Papp T."/>
            <person name="Martin F.M."/>
            <person name="Miettinen O."/>
            <person name="Hibbett D.S."/>
            <person name="Nagy L.G."/>
        </authorList>
    </citation>
    <scope>NUCLEOTIDE SEQUENCE [LARGE SCALE GENOMIC DNA]</scope>
    <source>
        <strain evidence="4 5">OMC1185</strain>
    </source>
</reference>
<dbReference type="AlphaFoldDB" id="A0A5C3MUL1"/>
<keyword evidence="5" id="KW-1185">Reference proteome</keyword>
<gene>
    <name evidence="4" type="ORF">OE88DRAFT_1737501</name>
</gene>
<keyword evidence="1" id="KW-0521">NADP</keyword>
<dbReference type="GO" id="GO:0070402">
    <property type="term" value="F:NADPH binding"/>
    <property type="evidence" value="ECO:0007669"/>
    <property type="project" value="TreeGrafter"/>
</dbReference>
<dbReference type="Proteomes" id="UP000305948">
    <property type="component" value="Unassembled WGS sequence"/>
</dbReference>
<organism evidence="4 5">
    <name type="scientific">Heliocybe sulcata</name>
    <dbReference type="NCBI Taxonomy" id="5364"/>
    <lineage>
        <taxon>Eukaryota</taxon>
        <taxon>Fungi</taxon>
        <taxon>Dikarya</taxon>
        <taxon>Basidiomycota</taxon>
        <taxon>Agaricomycotina</taxon>
        <taxon>Agaricomycetes</taxon>
        <taxon>Gloeophyllales</taxon>
        <taxon>Gloeophyllaceae</taxon>
        <taxon>Heliocybe</taxon>
    </lineage>
</organism>
<evidence type="ECO:0000259" key="3">
    <source>
        <dbReference type="SMART" id="SM00829"/>
    </source>
</evidence>